<feature type="transmembrane region" description="Helical" evidence="1">
    <location>
        <begin position="90"/>
        <end position="109"/>
    </location>
</feature>
<dbReference type="RefSeq" id="WP_307402196.1">
    <property type="nucleotide sequence ID" value="NZ_JAUSUX010000012.1"/>
</dbReference>
<keyword evidence="1" id="KW-1133">Transmembrane helix</keyword>
<reference evidence="2 3" key="1">
    <citation type="submission" date="2023-07" db="EMBL/GenBank/DDBJ databases">
        <title>Genomic Encyclopedia of Type Strains, Phase IV (KMG-IV): sequencing the most valuable type-strain genomes for metagenomic binning, comparative biology and taxonomic classification.</title>
        <authorList>
            <person name="Goeker M."/>
        </authorList>
    </citation>
    <scope>NUCLEOTIDE SEQUENCE [LARGE SCALE GENOMIC DNA]</scope>
    <source>
        <strain evidence="2 3">DSM 12396</strain>
    </source>
</reference>
<keyword evidence="1" id="KW-0472">Membrane</keyword>
<dbReference type="Proteomes" id="UP001225644">
    <property type="component" value="Unassembled WGS sequence"/>
</dbReference>
<name>A0ABU0B1S3_9FIRM</name>
<evidence type="ECO:0000256" key="1">
    <source>
        <dbReference type="SAM" id="Phobius"/>
    </source>
</evidence>
<protein>
    <recommendedName>
        <fullName evidence="4">HPP family protein</fullName>
    </recommendedName>
</protein>
<evidence type="ECO:0000313" key="3">
    <source>
        <dbReference type="Proteomes" id="UP001225644"/>
    </source>
</evidence>
<evidence type="ECO:0000313" key="2">
    <source>
        <dbReference type="EMBL" id="MDQ0286681.1"/>
    </source>
</evidence>
<sequence>MEALASGTGKLQDGWLKPVMSIIPTILNGETRMDKMPLLALIFQSIPESVIILALGLTLMGIELKWQRIIPAAVLSSLCSYFVRELPIPYGVHTLIGIVVIAVLVIMFFKTPVPVAISVAMIGIVTLITVEILIWPVIILLTGKTMPQIWHSQTLRILLAIPELILLALITFWCIRKKVTLRSPGIYNQTKDREQD</sequence>
<organism evidence="2 3">
    <name type="scientific">Desulfofundulus luciae</name>
    <dbReference type="NCBI Taxonomy" id="74702"/>
    <lineage>
        <taxon>Bacteria</taxon>
        <taxon>Bacillati</taxon>
        <taxon>Bacillota</taxon>
        <taxon>Clostridia</taxon>
        <taxon>Eubacteriales</taxon>
        <taxon>Peptococcaceae</taxon>
        <taxon>Desulfofundulus</taxon>
    </lineage>
</organism>
<evidence type="ECO:0008006" key="4">
    <source>
        <dbReference type="Google" id="ProtNLM"/>
    </source>
</evidence>
<gene>
    <name evidence="2" type="ORF">J2Z49_001795</name>
</gene>
<dbReference type="EMBL" id="JAUSUX010000012">
    <property type="protein sequence ID" value="MDQ0286681.1"/>
    <property type="molecule type" value="Genomic_DNA"/>
</dbReference>
<keyword evidence="1" id="KW-0812">Transmembrane</keyword>
<comment type="caution">
    <text evidence="2">The sequence shown here is derived from an EMBL/GenBank/DDBJ whole genome shotgun (WGS) entry which is preliminary data.</text>
</comment>
<accession>A0ABU0B1S3</accession>
<proteinExistence type="predicted"/>
<keyword evidence="3" id="KW-1185">Reference proteome</keyword>
<feature type="transmembrane region" description="Helical" evidence="1">
    <location>
        <begin position="154"/>
        <end position="173"/>
    </location>
</feature>
<feature type="transmembrane region" description="Helical" evidence="1">
    <location>
        <begin position="38"/>
        <end position="60"/>
    </location>
</feature>
<feature type="transmembrane region" description="Helical" evidence="1">
    <location>
        <begin position="115"/>
        <end position="142"/>
    </location>
</feature>